<dbReference type="EMBL" id="QFNF01000006">
    <property type="protein sequence ID" value="PZO79821.1"/>
    <property type="molecule type" value="Genomic_DNA"/>
</dbReference>
<evidence type="ECO:0000313" key="1">
    <source>
        <dbReference type="EMBL" id="PZO79821.1"/>
    </source>
</evidence>
<protein>
    <submittedName>
        <fullName evidence="1">Uncharacterized protein</fullName>
    </submittedName>
</protein>
<accession>A0A2W5BA52</accession>
<organism evidence="1 2">
    <name type="scientific">Sphingomonas hengshuiensis</name>
    <dbReference type="NCBI Taxonomy" id="1609977"/>
    <lineage>
        <taxon>Bacteria</taxon>
        <taxon>Pseudomonadati</taxon>
        <taxon>Pseudomonadota</taxon>
        <taxon>Alphaproteobacteria</taxon>
        <taxon>Sphingomonadales</taxon>
        <taxon>Sphingomonadaceae</taxon>
        <taxon>Sphingomonas</taxon>
    </lineage>
</organism>
<reference evidence="1 2" key="1">
    <citation type="submission" date="2017-08" db="EMBL/GenBank/DDBJ databases">
        <title>Infants hospitalized years apart are colonized by the same room-sourced microbial strains.</title>
        <authorList>
            <person name="Brooks B."/>
            <person name="Olm M.R."/>
            <person name="Firek B.A."/>
            <person name="Baker R."/>
            <person name="Thomas B.C."/>
            <person name="Morowitz M.J."/>
            <person name="Banfield J.F."/>
        </authorList>
    </citation>
    <scope>NUCLEOTIDE SEQUENCE [LARGE SCALE GENOMIC DNA]</scope>
    <source>
        <strain evidence="1">S2_018_000_R3_110</strain>
    </source>
</reference>
<gene>
    <name evidence="1" type="ORF">DI632_03995</name>
</gene>
<sequence>MVRNPLQGSVVPFARRWHVIQEIDLMRLIGGHGRRLALCDQAERIADALPHRPDATTLAAFLAALEDQVVRGEEAEDAFLATMLLNGRDDPLAQTLLGHVRWRHAADGAAARELIAAFVEADVRVAPETLGHMLRGFFAGCRHAVAFEQLTIVALAGHRLTADAGALLADALAESAAA</sequence>
<comment type="caution">
    <text evidence="1">The sequence shown here is derived from an EMBL/GenBank/DDBJ whole genome shotgun (WGS) entry which is preliminary data.</text>
</comment>
<name>A0A2W5BA52_9SPHN</name>
<dbReference type="Proteomes" id="UP000248614">
    <property type="component" value="Unassembled WGS sequence"/>
</dbReference>
<proteinExistence type="predicted"/>
<evidence type="ECO:0000313" key="2">
    <source>
        <dbReference type="Proteomes" id="UP000248614"/>
    </source>
</evidence>
<dbReference type="AlphaFoldDB" id="A0A2W5BA52"/>